<gene>
    <name evidence="2" type="ORF">A4D02_05735</name>
</gene>
<dbReference type="NCBIfam" id="TIGR04183">
    <property type="entry name" value="Por_Secre_tail"/>
    <property type="match status" value="1"/>
</dbReference>
<dbReference type="PROSITE" id="PS50093">
    <property type="entry name" value="PKD"/>
    <property type="match status" value="1"/>
</dbReference>
<dbReference type="InterPro" id="IPR035986">
    <property type="entry name" value="PKD_dom_sf"/>
</dbReference>
<proteinExistence type="predicted"/>
<evidence type="ECO:0000313" key="3">
    <source>
        <dbReference type="Proteomes" id="UP000192277"/>
    </source>
</evidence>
<protein>
    <recommendedName>
        <fullName evidence="1">PKD domain-containing protein</fullName>
    </recommendedName>
</protein>
<dbReference type="Pfam" id="PF04862">
    <property type="entry name" value="DUF642"/>
    <property type="match status" value="1"/>
</dbReference>
<evidence type="ECO:0000259" key="1">
    <source>
        <dbReference type="PROSITE" id="PS50093"/>
    </source>
</evidence>
<dbReference type="InterPro" id="IPR026444">
    <property type="entry name" value="Secre_tail"/>
</dbReference>
<dbReference type="SUPFAM" id="SSF49785">
    <property type="entry name" value="Galactose-binding domain-like"/>
    <property type="match status" value="1"/>
</dbReference>
<dbReference type="Gene3D" id="2.60.120.260">
    <property type="entry name" value="Galactose-binding domain-like"/>
    <property type="match status" value="1"/>
</dbReference>
<comment type="caution">
    <text evidence="2">The sequence shown here is derived from an EMBL/GenBank/DDBJ whole genome shotgun (WGS) entry which is preliminary data.</text>
</comment>
<keyword evidence="3" id="KW-1185">Reference proteome</keyword>
<dbReference type="Pfam" id="PF18962">
    <property type="entry name" value="Por_Secre_tail"/>
    <property type="match status" value="1"/>
</dbReference>
<dbReference type="EMBL" id="LWBO01000012">
    <property type="protein sequence ID" value="OQP48219.1"/>
    <property type="molecule type" value="Genomic_DNA"/>
</dbReference>
<dbReference type="SUPFAM" id="SSF49299">
    <property type="entry name" value="PKD domain"/>
    <property type="match status" value="1"/>
</dbReference>
<sequence length="447" mass="47637">MKTTTNTKPSTQNDLIAKFTLLAAIILLPLFMSAQNLVTNSSFSNSSTGWTSSCSVEVNPESVYGGSSTTNNVTEIDMERCLDQNVCIVPGATYVLSFRASRRIDASTPSNPGIAIKVKGVNSNTTYVNQTKSYSNTSWSWSSQTYTFTAGSSDKSVNIHIQDNNSHSTYGVIVDDIELHPQSDMAISGNTTAVVNTTNAYSVSNSPASGITYNWSFGASSTPATSTAATPSTKWTTEGSKSVSVAISNASCLVTTLSATVIVSGSLPLNFTSFTGINKDNKAALSWSTANEVNNNFFIVERSLNGRNFDSVGRVQAGANTSNTYSFNENNTNATSYYRVKQVDVNGAYTYSTVITLKNTGSNKDVTVYPTQATSTINYVLSSEAPATVTVQVYNITGQPVISQQATLMQGLNVRAVNVSTLAKGSYVLRMQIPAAGVTLVKQFSKL</sequence>
<feature type="domain" description="PKD" evidence="1">
    <location>
        <begin position="182"/>
        <end position="263"/>
    </location>
</feature>
<organism evidence="2 3">
    <name type="scientific">Niastella koreensis</name>
    <dbReference type="NCBI Taxonomy" id="354356"/>
    <lineage>
        <taxon>Bacteria</taxon>
        <taxon>Pseudomonadati</taxon>
        <taxon>Bacteroidota</taxon>
        <taxon>Chitinophagia</taxon>
        <taxon>Chitinophagales</taxon>
        <taxon>Chitinophagaceae</taxon>
        <taxon>Niastella</taxon>
    </lineage>
</organism>
<dbReference type="Gene3D" id="2.60.40.10">
    <property type="entry name" value="Immunoglobulins"/>
    <property type="match status" value="1"/>
</dbReference>
<dbReference type="Proteomes" id="UP000192277">
    <property type="component" value="Unassembled WGS sequence"/>
</dbReference>
<dbReference type="InterPro" id="IPR013783">
    <property type="entry name" value="Ig-like_fold"/>
</dbReference>
<dbReference type="RefSeq" id="WP_014221403.1">
    <property type="nucleotide sequence ID" value="NZ_LWBO01000012.1"/>
</dbReference>
<dbReference type="InterPro" id="IPR006946">
    <property type="entry name" value="DGR2-like_dom"/>
</dbReference>
<name>A0ABX3NVF4_9BACT</name>
<accession>A0ABX3NVF4</accession>
<reference evidence="2 3" key="1">
    <citation type="submission" date="2016-04" db="EMBL/GenBank/DDBJ databases">
        <authorList>
            <person name="Chen L."/>
            <person name="Zhuang W."/>
            <person name="Wang G."/>
        </authorList>
    </citation>
    <scope>NUCLEOTIDE SEQUENCE [LARGE SCALE GENOMIC DNA]</scope>
    <source>
        <strain evidence="3">GR20</strain>
    </source>
</reference>
<dbReference type="InterPro" id="IPR008979">
    <property type="entry name" value="Galactose-bd-like_sf"/>
</dbReference>
<dbReference type="InterPro" id="IPR000601">
    <property type="entry name" value="PKD_dom"/>
</dbReference>
<evidence type="ECO:0000313" key="2">
    <source>
        <dbReference type="EMBL" id="OQP48219.1"/>
    </source>
</evidence>